<gene>
    <name evidence="2" type="ORF">QBC32DRAFT_399468</name>
</gene>
<dbReference type="Pfam" id="PF17119">
    <property type="entry name" value="MMU163"/>
    <property type="match status" value="2"/>
</dbReference>
<dbReference type="PANTHER" id="PTHR31094">
    <property type="entry name" value="RIKEN CDNA 2310061I04 GENE"/>
    <property type="match status" value="1"/>
</dbReference>
<keyword evidence="3" id="KW-1185">Reference proteome</keyword>
<sequence>MSAPTRIRIAAGGGGMVAKPKPSQCRSYFLFNRPPPPSTLAQQPQPTSTQPTTSNKSPTKAASASVANTTTNKRSTSTLPESKRRNLPETWFNPNQVQIPAKANSESSTDETRPPDGPGGLNKPPDERKVKLGKTLRILQAHLPTLLQSPLPTSILSPQISLHLFPSTHPHLPTVTGRVAYIAALWTAPLAWNRLPIIGNVRLEILSERMVDRPLYSPQSQNRRISAFGEQLIVRWRTIGKSKNWGLSFINGSESDAKGVRDVDLKGTTEYKAPVGNAEPSAGRDNTKKSEFTGLFIFEFDGEGRILSHTIEHVQQSGEVEKGVGATVVGLTDWLLGGMKGAREGEGGTCPAFTGRQGEGAGGEVR</sequence>
<dbReference type="Proteomes" id="UP001303222">
    <property type="component" value="Unassembled WGS sequence"/>
</dbReference>
<accession>A0AAN6SEQ0</accession>
<reference evidence="2" key="1">
    <citation type="journal article" date="2023" name="Mol. Phylogenet. Evol.">
        <title>Genome-scale phylogeny and comparative genomics of the fungal order Sordariales.</title>
        <authorList>
            <person name="Hensen N."/>
            <person name="Bonometti L."/>
            <person name="Westerberg I."/>
            <person name="Brannstrom I.O."/>
            <person name="Guillou S."/>
            <person name="Cros-Aarteil S."/>
            <person name="Calhoun S."/>
            <person name="Haridas S."/>
            <person name="Kuo A."/>
            <person name="Mondo S."/>
            <person name="Pangilinan J."/>
            <person name="Riley R."/>
            <person name="LaButti K."/>
            <person name="Andreopoulos B."/>
            <person name="Lipzen A."/>
            <person name="Chen C."/>
            <person name="Yan M."/>
            <person name="Daum C."/>
            <person name="Ng V."/>
            <person name="Clum A."/>
            <person name="Steindorff A."/>
            <person name="Ohm R.A."/>
            <person name="Martin F."/>
            <person name="Silar P."/>
            <person name="Natvig D.O."/>
            <person name="Lalanne C."/>
            <person name="Gautier V."/>
            <person name="Ament-Velasquez S.L."/>
            <person name="Kruys A."/>
            <person name="Hutchinson M.I."/>
            <person name="Powell A.J."/>
            <person name="Barry K."/>
            <person name="Miller A.N."/>
            <person name="Grigoriev I.V."/>
            <person name="Debuchy R."/>
            <person name="Gladieux P."/>
            <person name="Hiltunen Thoren M."/>
            <person name="Johannesson H."/>
        </authorList>
    </citation>
    <scope>NUCLEOTIDE SEQUENCE</scope>
    <source>
        <strain evidence="2">CBS 626.80</strain>
    </source>
</reference>
<feature type="compositionally biased region" description="Gly residues" evidence="1">
    <location>
        <begin position="357"/>
        <end position="366"/>
    </location>
</feature>
<dbReference type="PANTHER" id="PTHR31094:SF2">
    <property type="entry name" value="RIKEN CDNA 2310061I04 GENE"/>
    <property type="match status" value="1"/>
</dbReference>
<feature type="region of interest" description="Disordered" evidence="1">
    <location>
        <begin position="347"/>
        <end position="366"/>
    </location>
</feature>
<feature type="region of interest" description="Disordered" evidence="1">
    <location>
        <begin position="1"/>
        <end position="128"/>
    </location>
</feature>
<evidence type="ECO:0000256" key="1">
    <source>
        <dbReference type="SAM" id="MobiDB-lite"/>
    </source>
</evidence>
<protein>
    <submittedName>
        <fullName evidence="2">Uncharacterized protein</fullName>
    </submittedName>
</protein>
<reference evidence="2" key="2">
    <citation type="submission" date="2023-06" db="EMBL/GenBank/DDBJ databases">
        <authorList>
            <consortium name="Lawrence Berkeley National Laboratory"/>
            <person name="Mondo S.J."/>
            <person name="Hensen N."/>
            <person name="Bonometti L."/>
            <person name="Westerberg I."/>
            <person name="Brannstrom I.O."/>
            <person name="Guillou S."/>
            <person name="Cros-Aarteil S."/>
            <person name="Calhoun S."/>
            <person name="Haridas S."/>
            <person name="Kuo A."/>
            <person name="Pangilinan J."/>
            <person name="Riley R."/>
            <person name="Labutti K."/>
            <person name="Andreopoulos B."/>
            <person name="Lipzen A."/>
            <person name="Chen C."/>
            <person name="Yanf M."/>
            <person name="Daum C."/>
            <person name="Ng V."/>
            <person name="Clum A."/>
            <person name="Steindorff A."/>
            <person name="Ohm R."/>
            <person name="Martin F."/>
            <person name="Silar P."/>
            <person name="Natvig D."/>
            <person name="Lalanne C."/>
            <person name="Gautier V."/>
            <person name="Ament-Velasquez S.L."/>
            <person name="Kruys A."/>
            <person name="Hutchinson M.I."/>
            <person name="Powell A.J."/>
            <person name="Barry K."/>
            <person name="Miller A.N."/>
            <person name="Grigoriev I.V."/>
            <person name="Debuchy R."/>
            <person name="Gladieux P."/>
            <person name="Thoren M.H."/>
            <person name="Johannesson H."/>
        </authorList>
    </citation>
    <scope>NUCLEOTIDE SEQUENCE</scope>
    <source>
        <strain evidence="2">CBS 626.80</strain>
    </source>
</reference>
<proteinExistence type="predicted"/>
<dbReference type="AlphaFoldDB" id="A0AAN6SEQ0"/>
<comment type="caution">
    <text evidence="2">The sequence shown here is derived from an EMBL/GenBank/DDBJ whole genome shotgun (WGS) entry which is preliminary data.</text>
</comment>
<evidence type="ECO:0000313" key="2">
    <source>
        <dbReference type="EMBL" id="KAK3950433.1"/>
    </source>
</evidence>
<dbReference type="InterPro" id="IPR031342">
    <property type="entry name" value="Mug163-like"/>
</dbReference>
<dbReference type="InterPro" id="IPR018790">
    <property type="entry name" value="DUF2358"/>
</dbReference>
<name>A0AAN6SEQ0_9PEZI</name>
<feature type="compositionally biased region" description="Low complexity" evidence="1">
    <location>
        <begin position="39"/>
        <end position="73"/>
    </location>
</feature>
<evidence type="ECO:0000313" key="3">
    <source>
        <dbReference type="Proteomes" id="UP001303222"/>
    </source>
</evidence>
<dbReference type="EMBL" id="MU859177">
    <property type="protein sequence ID" value="KAK3950433.1"/>
    <property type="molecule type" value="Genomic_DNA"/>
</dbReference>
<organism evidence="2 3">
    <name type="scientific">Pseudoneurospora amorphoporcata</name>
    <dbReference type="NCBI Taxonomy" id="241081"/>
    <lineage>
        <taxon>Eukaryota</taxon>
        <taxon>Fungi</taxon>
        <taxon>Dikarya</taxon>
        <taxon>Ascomycota</taxon>
        <taxon>Pezizomycotina</taxon>
        <taxon>Sordariomycetes</taxon>
        <taxon>Sordariomycetidae</taxon>
        <taxon>Sordariales</taxon>
        <taxon>Sordariaceae</taxon>
        <taxon>Pseudoneurospora</taxon>
    </lineage>
</organism>